<keyword evidence="9" id="KW-0436">Ligase</keyword>
<reference evidence="9" key="1">
    <citation type="submission" date="2018-06" db="EMBL/GenBank/DDBJ databases">
        <authorList>
            <person name="Zhirakovskaya E."/>
        </authorList>
    </citation>
    <scope>NUCLEOTIDE SEQUENCE</scope>
</reference>
<evidence type="ECO:0000256" key="4">
    <source>
        <dbReference type="ARBA" id="ARBA00022840"/>
    </source>
</evidence>
<keyword evidence="3" id="KW-0547">Nucleotide-binding</keyword>
<dbReference type="Pfam" id="PF08335">
    <property type="entry name" value="GlnD_UR_UTase"/>
    <property type="match status" value="2"/>
</dbReference>
<dbReference type="Pfam" id="PF03710">
    <property type="entry name" value="GlnE"/>
    <property type="match status" value="2"/>
</dbReference>
<keyword evidence="2 9" id="KW-0548">Nucleotidyltransferase</keyword>
<keyword evidence="4" id="KW-0067">ATP-binding</keyword>
<evidence type="ECO:0000256" key="3">
    <source>
        <dbReference type="ARBA" id="ARBA00022741"/>
    </source>
</evidence>
<dbReference type="GO" id="GO:0000820">
    <property type="term" value="P:regulation of glutamine family amino acid metabolic process"/>
    <property type="evidence" value="ECO:0007669"/>
    <property type="project" value="TreeGrafter"/>
</dbReference>
<dbReference type="InterPro" id="IPR005190">
    <property type="entry name" value="GlnE_rpt_dom"/>
</dbReference>
<name>A0A3B0S1E5_9ZZZZ</name>
<dbReference type="InterPro" id="IPR013546">
    <property type="entry name" value="PII_UdlTrfase/GS_AdlTrfase"/>
</dbReference>
<keyword evidence="1 9" id="KW-0808">Transferase</keyword>
<evidence type="ECO:0000259" key="7">
    <source>
        <dbReference type="Pfam" id="PF03710"/>
    </source>
</evidence>
<dbReference type="GO" id="GO:0005524">
    <property type="term" value="F:ATP binding"/>
    <property type="evidence" value="ECO:0007669"/>
    <property type="project" value="UniProtKB-KW"/>
</dbReference>
<dbReference type="InterPro" id="IPR023057">
    <property type="entry name" value="GlnE"/>
</dbReference>
<evidence type="ECO:0000313" key="9">
    <source>
        <dbReference type="EMBL" id="VAV98079.1"/>
    </source>
</evidence>
<proteinExistence type="inferred from homology"/>
<accession>A0A3B0S1E5</accession>
<evidence type="ECO:0000256" key="6">
    <source>
        <dbReference type="ARBA" id="ARBA00023268"/>
    </source>
</evidence>
<dbReference type="GO" id="GO:0016874">
    <property type="term" value="F:ligase activity"/>
    <property type="evidence" value="ECO:0007669"/>
    <property type="project" value="UniProtKB-KW"/>
</dbReference>
<keyword evidence="6" id="KW-0511">Multifunctional enzyme</keyword>
<dbReference type="EMBL" id="UOEC01000151">
    <property type="protein sequence ID" value="VAV98079.1"/>
    <property type="molecule type" value="Genomic_DNA"/>
</dbReference>
<dbReference type="SUPFAM" id="SSF81301">
    <property type="entry name" value="Nucleotidyltransferase"/>
    <property type="match status" value="2"/>
</dbReference>
<feature type="domain" description="PII-uridylyltransferase/Glutamine-synthetase adenylyltransferase" evidence="8">
    <location>
        <begin position="767"/>
        <end position="851"/>
    </location>
</feature>
<organism evidence="9">
    <name type="scientific">hydrothermal vent metagenome</name>
    <dbReference type="NCBI Taxonomy" id="652676"/>
    <lineage>
        <taxon>unclassified sequences</taxon>
        <taxon>metagenomes</taxon>
        <taxon>ecological metagenomes</taxon>
    </lineage>
</organism>
<dbReference type="PANTHER" id="PTHR30621">
    <property type="entry name" value="GLUTAMINE SYNTHETASE ADENYLYLTRANSFERASE"/>
    <property type="match status" value="1"/>
</dbReference>
<evidence type="ECO:0000259" key="8">
    <source>
        <dbReference type="Pfam" id="PF08335"/>
    </source>
</evidence>
<feature type="domain" description="PII-uridylyltransferase/Glutamine-synthetase adenylyltransferase" evidence="8">
    <location>
        <begin position="257"/>
        <end position="388"/>
    </location>
</feature>
<dbReference type="NCBIfam" id="NF010706">
    <property type="entry name" value="PRK14108.1"/>
    <property type="match status" value="1"/>
</dbReference>
<dbReference type="Gene3D" id="3.30.460.10">
    <property type="entry name" value="Beta Polymerase, domain 2"/>
    <property type="match status" value="2"/>
</dbReference>
<keyword evidence="5" id="KW-0460">Magnesium</keyword>
<gene>
    <name evidence="9" type="ORF">MNBD_ALPHA08-82</name>
</gene>
<dbReference type="HAMAP" id="MF_00802">
    <property type="entry name" value="GlnE"/>
    <property type="match status" value="1"/>
</dbReference>
<dbReference type="Gene3D" id="1.20.120.1510">
    <property type="match status" value="1"/>
</dbReference>
<evidence type="ECO:0000256" key="2">
    <source>
        <dbReference type="ARBA" id="ARBA00022695"/>
    </source>
</evidence>
<dbReference type="CDD" id="cd05401">
    <property type="entry name" value="NT_GlnE_GlnD_like"/>
    <property type="match status" value="2"/>
</dbReference>
<dbReference type="SUPFAM" id="SSF81593">
    <property type="entry name" value="Nucleotidyltransferase substrate binding subunit/domain"/>
    <property type="match status" value="2"/>
</dbReference>
<evidence type="ECO:0000256" key="1">
    <source>
        <dbReference type="ARBA" id="ARBA00022679"/>
    </source>
</evidence>
<dbReference type="GO" id="GO:0008882">
    <property type="term" value="F:[glutamate-ammonia-ligase] adenylyltransferase activity"/>
    <property type="evidence" value="ECO:0007669"/>
    <property type="project" value="UniProtKB-EC"/>
</dbReference>
<dbReference type="PANTHER" id="PTHR30621:SF0">
    <property type="entry name" value="BIFUNCTIONAL GLUTAMINE SYNTHETASE ADENYLYLTRANSFERASE_ADENYLYL-REMOVING ENZYME"/>
    <property type="match status" value="1"/>
</dbReference>
<dbReference type="GO" id="GO:0005829">
    <property type="term" value="C:cytosol"/>
    <property type="evidence" value="ECO:0007669"/>
    <property type="project" value="TreeGrafter"/>
</dbReference>
<protein>
    <submittedName>
        <fullName evidence="9">Glutamate-ammonia-ligase adenylyltransferase</fullName>
        <ecNumber evidence="9">2.7.7.42</ecNumber>
    </submittedName>
</protein>
<feature type="domain" description="Glutamate-ammonia ligase adenylyltransferase repeated" evidence="7">
    <location>
        <begin position="500"/>
        <end position="741"/>
    </location>
</feature>
<feature type="domain" description="Glutamate-ammonia ligase adenylyltransferase repeated" evidence="7">
    <location>
        <begin position="20"/>
        <end position="224"/>
    </location>
</feature>
<dbReference type="NCBIfam" id="NF008292">
    <property type="entry name" value="PRK11072.1"/>
    <property type="match status" value="1"/>
</dbReference>
<evidence type="ECO:0000256" key="5">
    <source>
        <dbReference type="ARBA" id="ARBA00022842"/>
    </source>
</evidence>
<dbReference type="AlphaFoldDB" id="A0A3B0S1E5"/>
<dbReference type="InterPro" id="IPR043519">
    <property type="entry name" value="NT_sf"/>
</dbReference>
<dbReference type="EC" id="2.7.7.42" evidence="9"/>
<sequence>MRYPDCLTTDPQEIISDLGKMLKSDVAGIGDENQLKHILRLARNKAALAIAVADLSGKWSLDEVVQNLTEIADACLNTAINWLLLDGQRQGKIVGLDKLDPSNGCGYVVLAMGKHGAGELNFSSDIDLIVLYDPETAPLADKLEPSTFFVRLTKRLVTLMQDMTKDGYAYRVDLRLRPDPRATQVAISFDAALNYYESMGQNWERAAMIKARPVAGDLVLGDAFIKEIQPFIWRKYLDFAAIAEVHSLKRQIHAVKGHGEIAVLGHNIKLGRGGIREIEFFVQTQQLIAGGRNKNLRGIATLDMLDRLVEADWITAQAATDLQKAYRFLRQIEHRIQMVADQQTHQLPADQQRFDDLSVFAGFKDGQVFAARLRTTFEMVQKYYDALFEDHDEEIEASLNFSGETDHEDTLLALQQMGFSQPAMISATIKGWYAGRYRAMRTETARERLTELLPVLMAALGRSGDPDGAFAAFDRFISGLPTGIQLFSLLRANPQFIDLIASVLGAAPRLARELSRRPRMIDAVLEPTFFSELPGKQEIRAVIDQAVPATLAFDQVLDQCRIVGREQMFRIGVRTLSDTMSAGDAGQAYSHLAESLIERLLQVVQADLETRHGEIAGGQVSVVAMGKLGGKEMTAASDLDLIVIYDHDDEVFASSGPKQVSPNQYYARLTQRLISALSAPTPEGVLYEVDMRLRPSGNKGPIATRLSSFIDYQENSAWTWEKMALTRARVVAGDPGFKACVDRAISQSLCAKRDAQAVIRDAVEMRKTMLADKTPKSPWDLKPVSGGMVDLEFIVQVLQIIHAEQKPAVLSQNILAAISKLAENHIIDRPTANQLENACKLYQHLTQILKLGIDGPFDPTKSPPGLTRLINTATASPDIATSETLLEEVQKSVQEIFNQTLNAD</sequence>
<dbReference type="Gene3D" id="1.20.120.330">
    <property type="entry name" value="Nucleotidyltransferases domain 2"/>
    <property type="match status" value="2"/>
</dbReference>